<evidence type="ECO:0000313" key="6">
    <source>
        <dbReference type="Proteomes" id="UP000306912"/>
    </source>
</evidence>
<dbReference type="GO" id="GO:0016787">
    <property type="term" value="F:hydrolase activity"/>
    <property type="evidence" value="ECO:0007669"/>
    <property type="project" value="UniProtKB-KW"/>
</dbReference>
<keyword evidence="2 5" id="KW-0378">Hydrolase</keyword>
<feature type="binding site" evidence="3">
    <location>
        <position position="369"/>
    </location>
    <ligand>
        <name>Mn(2+)</name>
        <dbReference type="ChEBI" id="CHEBI:29035"/>
        <label>2</label>
    </ligand>
</feature>
<comment type="caution">
    <text evidence="5">The sequence shown here is derived from an EMBL/GenBank/DDBJ whole genome shotgun (WGS) entry which is preliminary data.</text>
</comment>
<evidence type="ECO:0000256" key="1">
    <source>
        <dbReference type="ARBA" id="ARBA00006153"/>
    </source>
</evidence>
<dbReference type="GO" id="GO:0046872">
    <property type="term" value="F:metal ion binding"/>
    <property type="evidence" value="ECO:0007669"/>
    <property type="project" value="UniProtKB-KW"/>
</dbReference>
<dbReference type="InterPro" id="IPR017439">
    <property type="entry name" value="Amidohydrolase"/>
</dbReference>
<dbReference type="InterPro" id="IPR002933">
    <property type="entry name" value="Peptidase_M20"/>
</dbReference>
<name>A0A5R8QIH5_9FIRM</name>
<evidence type="ECO:0000313" key="5">
    <source>
        <dbReference type="EMBL" id="TLG77243.1"/>
    </source>
</evidence>
<protein>
    <submittedName>
        <fullName evidence="5">Amidohydrolase</fullName>
    </submittedName>
</protein>
<dbReference type="InterPro" id="IPR036264">
    <property type="entry name" value="Bact_exopeptidase_dim_dom"/>
</dbReference>
<gene>
    <name evidence="5" type="ORF">FEZ08_01100</name>
</gene>
<dbReference type="SUPFAM" id="SSF53187">
    <property type="entry name" value="Zn-dependent exopeptidases"/>
    <property type="match status" value="1"/>
</dbReference>
<dbReference type="PANTHER" id="PTHR11014">
    <property type="entry name" value="PEPTIDASE M20 FAMILY MEMBER"/>
    <property type="match status" value="1"/>
</dbReference>
<keyword evidence="3" id="KW-0479">Metal-binding</keyword>
<reference evidence="5 6" key="1">
    <citation type="submission" date="2019-05" db="EMBL/GenBank/DDBJ databases">
        <title>Culicoidintestinum kansasii gen. nov., sp. nov. from the gastrointestinal tract of the biting midge, Culicoides sonorensis.</title>
        <authorList>
            <person name="Neupane S."/>
            <person name="Ghosh A."/>
            <person name="Gunther S."/>
            <person name="Martin K."/>
            <person name="Zurek L."/>
        </authorList>
    </citation>
    <scope>NUCLEOTIDE SEQUENCE [LARGE SCALE GENOMIC DNA]</scope>
    <source>
        <strain evidence="5 6">CS-1</strain>
    </source>
</reference>
<dbReference type="FunCoup" id="A0A5R8QIH5">
    <property type="interactions" value="104"/>
</dbReference>
<feature type="domain" description="Peptidase M20 dimerisation" evidence="4">
    <location>
        <begin position="194"/>
        <end position="289"/>
    </location>
</feature>
<dbReference type="EMBL" id="VBWP01000001">
    <property type="protein sequence ID" value="TLG77243.1"/>
    <property type="molecule type" value="Genomic_DNA"/>
</dbReference>
<organism evidence="5 6">
    <name type="scientific">Culicoidibacter larvae</name>
    <dbReference type="NCBI Taxonomy" id="2579976"/>
    <lineage>
        <taxon>Bacteria</taxon>
        <taxon>Bacillati</taxon>
        <taxon>Bacillota</taxon>
        <taxon>Culicoidibacteria</taxon>
        <taxon>Culicoidibacterales</taxon>
        <taxon>Culicoidibacteraceae</taxon>
        <taxon>Culicoidibacter</taxon>
    </lineage>
</organism>
<dbReference type="AlphaFoldDB" id="A0A5R8QIH5"/>
<dbReference type="RefSeq" id="WP_138189851.1">
    <property type="nucleotide sequence ID" value="NZ_VBWP01000001.1"/>
</dbReference>
<feature type="binding site" evidence="3">
    <location>
        <position position="144"/>
    </location>
    <ligand>
        <name>Mn(2+)</name>
        <dbReference type="ChEBI" id="CHEBI:29035"/>
        <label>2</label>
    </ligand>
</feature>
<feature type="binding site" evidence="3">
    <location>
        <position position="108"/>
    </location>
    <ligand>
        <name>Mn(2+)</name>
        <dbReference type="ChEBI" id="CHEBI:29035"/>
        <label>2</label>
    </ligand>
</feature>
<dbReference type="CDD" id="cd03886">
    <property type="entry name" value="M20_Acy1"/>
    <property type="match status" value="1"/>
</dbReference>
<dbReference type="NCBIfam" id="TIGR01891">
    <property type="entry name" value="amidohydrolases"/>
    <property type="match status" value="1"/>
</dbReference>
<dbReference type="Gene3D" id="3.40.630.10">
    <property type="entry name" value="Zn peptidases"/>
    <property type="match status" value="1"/>
</dbReference>
<dbReference type="Pfam" id="PF07687">
    <property type="entry name" value="M20_dimer"/>
    <property type="match status" value="1"/>
</dbReference>
<dbReference type="FunFam" id="3.30.70.360:FF:000014">
    <property type="entry name" value="N-acyl-L-amino acid amidohydrolase"/>
    <property type="match status" value="1"/>
</dbReference>
<feature type="binding site" evidence="3">
    <location>
        <position position="170"/>
    </location>
    <ligand>
        <name>Mn(2+)</name>
        <dbReference type="ChEBI" id="CHEBI:29035"/>
        <label>2</label>
    </ligand>
</feature>
<dbReference type="OrthoDB" id="9776731at2"/>
<keyword evidence="3" id="KW-0464">Manganese</keyword>
<accession>A0A5R8QIH5</accession>
<dbReference type="InterPro" id="IPR011650">
    <property type="entry name" value="Peptidase_M20_dimer"/>
</dbReference>
<evidence type="ECO:0000256" key="2">
    <source>
        <dbReference type="ARBA" id="ARBA00022801"/>
    </source>
</evidence>
<dbReference type="PIRSF" id="PIRSF005962">
    <property type="entry name" value="Pept_M20D_amidohydro"/>
    <property type="match status" value="1"/>
</dbReference>
<dbReference type="Proteomes" id="UP000306912">
    <property type="component" value="Unassembled WGS sequence"/>
</dbReference>
<evidence type="ECO:0000259" key="4">
    <source>
        <dbReference type="Pfam" id="PF07687"/>
    </source>
</evidence>
<sequence length="396" mass="43270">MDRTEQIKGLAKQFLPRIQAIRRDLHMHPELAYNEVRTSGVVKQVLDEIGIPYSSVFNTGVLGIIEGTKPAEGKLPVVLLRADMDALPIQEEVDVDFKSTVEQVMHACGHDGHTSGLLGAAMILHQLRDSFSGTVKLMFQPAEETEGGARQMIEEGILENPKVDAGFGLHLFGGAERGEVRVKAGELYGAPDEFEITIIGVGGHAAEPNKSVDPISVATQFISNTQTILTRRIDPMMPAVISFCSFHAGDGFNVIPGEATLRGTIRTLNPGVRKQIPELMEQMLKDICHANDAKYVFNYMPSYPPLINDVAMTDFAEAAITKIVGSEKVARLERANLGAEDFAYITEAIPASYYLVGIREPGGEEPIFHHAKFAWNDEVLEICAATLAQVAVDFLK</sequence>
<proteinExistence type="inferred from homology"/>
<dbReference type="SUPFAM" id="SSF55031">
    <property type="entry name" value="Bacterial exopeptidase dimerisation domain"/>
    <property type="match status" value="1"/>
</dbReference>
<keyword evidence="6" id="KW-1185">Reference proteome</keyword>
<dbReference type="Pfam" id="PF01546">
    <property type="entry name" value="Peptidase_M20"/>
    <property type="match status" value="1"/>
</dbReference>
<feature type="binding site" evidence="3">
    <location>
        <position position="110"/>
    </location>
    <ligand>
        <name>Mn(2+)</name>
        <dbReference type="ChEBI" id="CHEBI:29035"/>
        <label>2</label>
    </ligand>
</feature>
<dbReference type="PANTHER" id="PTHR11014:SF63">
    <property type="entry name" value="METALLOPEPTIDASE, PUTATIVE (AFU_ORTHOLOGUE AFUA_6G09600)-RELATED"/>
    <property type="match status" value="1"/>
</dbReference>
<comment type="cofactor">
    <cofactor evidence="3">
        <name>Mn(2+)</name>
        <dbReference type="ChEBI" id="CHEBI:29035"/>
    </cofactor>
    <text evidence="3">The Mn(2+) ion enhances activity.</text>
</comment>
<dbReference type="InParanoid" id="A0A5R8QIH5"/>
<comment type="similarity">
    <text evidence="1">Belongs to the peptidase M20 family.</text>
</comment>
<evidence type="ECO:0000256" key="3">
    <source>
        <dbReference type="PIRSR" id="PIRSR005962-1"/>
    </source>
</evidence>
<dbReference type="Gene3D" id="3.30.70.360">
    <property type="match status" value="1"/>
</dbReference>